<evidence type="ECO:0000313" key="3">
    <source>
        <dbReference type="Proteomes" id="UP000239757"/>
    </source>
</evidence>
<gene>
    <name evidence="2" type="ORF">GOBAR_AA34213</name>
</gene>
<dbReference type="Proteomes" id="UP000239757">
    <property type="component" value="Unassembled WGS sequence"/>
</dbReference>
<reference evidence="2 3" key="1">
    <citation type="submission" date="2015-01" db="EMBL/GenBank/DDBJ databases">
        <title>Genome of allotetraploid Gossypium barbadense reveals genomic plasticity and fiber elongation in cotton evolution.</title>
        <authorList>
            <person name="Chen X."/>
            <person name="Liu X."/>
            <person name="Zhao B."/>
            <person name="Zheng H."/>
            <person name="Hu Y."/>
            <person name="Lu G."/>
            <person name="Yang C."/>
            <person name="Chen J."/>
            <person name="Shan C."/>
            <person name="Zhang L."/>
            <person name="Zhou Y."/>
            <person name="Wang L."/>
            <person name="Guo W."/>
            <person name="Bai Y."/>
            <person name="Ruan J."/>
            <person name="Shangguan X."/>
            <person name="Mao Y."/>
            <person name="Jiang J."/>
            <person name="Zhu Y."/>
            <person name="Lei J."/>
            <person name="Kang H."/>
            <person name="Chen S."/>
            <person name="He X."/>
            <person name="Wang R."/>
            <person name="Wang Y."/>
            <person name="Chen J."/>
            <person name="Wang L."/>
            <person name="Yu S."/>
            <person name="Wang B."/>
            <person name="Wei J."/>
            <person name="Song S."/>
            <person name="Lu X."/>
            <person name="Gao Z."/>
            <person name="Gu W."/>
            <person name="Deng X."/>
            <person name="Ma D."/>
            <person name="Wang S."/>
            <person name="Liang W."/>
            <person name="Fang L."/>
            <person name="Cai C."/>
            <person name="Zhu X."/>
            <person name="Zhou B."/>
            <person name="Zhang Y."/>
            <person name="Chen Z."/>
            <person name="Xu S."/>
            <person name="Zhu R."/>
            <person name="Wang S."/>
            <person name="Zhang T."/>
            <person name="Zhao G."/>
        </authorList>
    </citation>
    <scope>NUCLEOTIDE SEQUENCE [LARGE SCALE GENOMIC DNA]</scope>
    <source>
        <strain evidence="3">cv. Xinhai21</strain>
        <tissue evidence="2">Leaf</tissue>
    </source>
</reference>
<organism evidence="2 3">
    <name type="scientific">Gossypium barbadense</name>
    <name type="common">Sea Island cotton</name>
    <name type="synonym">Hibiscus barbadensis</name>
    <dbReference type="NCBI Taxonomy" id="3634"/>
    <lineage>
        <taxon>Eukaryota</taxon>
        <taxon>Viridiplantae</taxon>
        <taxon>Streptophyta</taxon>
        <taxon>Embryophyta</taxon>
        <taxon>Tracheophyta</taxon>
        <taxon>Spermatophyta</taxon>
        <taxon>Magnoliopsida</taxon>
        <taxon>eudicotyledons</taxon>
        <taxon>Gunneridae</taxon>
        <taxon>Pentapetalae</taxon>
        <taxon>rosids</taxon>
        <taxon>malvids</taxon>
        <taxon>Malvales</taxon>
        <taxon>Malvaceae</taxon>
        <taxon>Malvoideae</taxon>
        <taxon>Gossypium</taxon>
    </lineage>
</organism>
<dbReference type="AlphaFoldDB" id="A0A2P5W5W6"/>
<name>A0A2P5W5W6_GOSBA</name>
<proteinExistence type="predicted"/>
<sequence length="118" mass="13016">MARTLASGDQPLDKDNCDNGRLARKRRLLTDIILTYTHTASMLSHADPSPQSDLQPVQKSPELRVEFITSSQEARIAQQSIAKVIPQHTSSSCAPPSIRVELHPALLRWCPYSVGQGL</sequence>
<dbReference type="EMBL" id="KZ668971">
    <property type="protein sequence ID" value="PPR86484.1"/>
    <property type="molecule type" value="Genomic_DNA"/>
</dbReference>
<feature type="region of interest" description="Disordered" evidence="1">
    <location>
        <begin position="1"/>
        <end position="20"/>
    </location>
</feature>
<accession>A0A2P5W5W6</accession>
<dbReference type="OrthoDB" id="21225at2759"/>
<evidence type="ECO:0000313" key="2">
    <source>
        <dbReference type="EMBL" id="PPR86484.1"/>
    </source>
</evidence>
<protein>
    <submittedName>
        <fullName evidence="2">Uncharacterized protein</fullName>
    </submittedName>
</protein>
<evidence type="ECO:0000256" key="1">
    <source>
        <dbReference type="SAM" id="MobiDB-lite"/>
    </source>
</evidence>